<dbReference type="OrthoDB" id="1122055at2"/>
<dbReference type="AlphaFoldDB" id="A0A4U1B3M4"/>
<proteinExistence type="predicted"/>
<dbReference type="RefSeq" id="WP_136736656.1">
    <property type="nucleotide sequence ID" value="NZ_SWDB01000031.1"/>
</dbReference>
<name>A0A4U1B3M4_9GAMM</name>
<dbReference type="Proteomes" id="UP000307999">
    <property type="component" value="Unassembled WGS sequence"/>
</dbReference>
<keyword evidence="2" id="KW-1185">Reference proteome</keyword>
<evidence type="ECO:0000313" key="2">
    <source>
        <dbReference type="Proteomes" id="UP000307999"/>
    </source>
</evidence>
<dbReference type="EMBL" id="SWDB01000031">
    <property type="protein sequence ID" value="TKB44126.1"/>
    <property type="molecule type" value="Genomic_DNA"/>
</dbReference>
<accession>A0A4U1B3M4</accession>
<reference evidence="1 2" key="1">
    <citation type="submission" date="2019-04" db="EMBL/GenBank/DDBJ databases">
        <title>Thalassotalea guangxiensis sp. nov., isolated from sediment of the coastal wetland.</title>
        <authorList>
            <person name="Zheng S."/>
            <person name="Zhang D."/>
        </authorList>
    </citation>
    <scope>NUCLEOTIDE SEQUENCE [LARGE SCALE GENOMIC DNA]</scope>
    <source>
        <strain evidence="1 2">ZS-4</strain>
    </source>
</reference>
<comment type="caution">
    <text evidence="1">The sequence shown here is derived from an EMBL/GenBank/DDBJ whole genome shotgun (WGS) entry which is preliminary data.</text>
</comment>
<sequence>MYKWTICDPTNEKVIQKGAISKEDILVTFEAYPWGSELKKFTDNPLETVHYNPSIEFIDTLNKRGITFSAVPEDNGFIFYVFYMRPELVKKWFGFVERLEPKHVTDLLDNSFESSKNLLNMFLEHKFDD</sequence>
<gene>
    <name evidence="1" type="ORF">E8M12_13025</name>
</gene>
<organism evidence="1 2">
    <name type="scientific">Thalassotalea mangrovi</name>
    <dbReference type="NCBI Taxonomy" id="2572245"/>
    <lineage>
        <taxon>Bacteria</taxon>
        <taxon>Pseudomonadati</taxon>
        <taxon>Pseudomonadota</taxon>
        <taxon>Gammaproteobacteria</taxon>
        <taxon>Alteromonadales</taxon>
        <taxon>Colwelliaceae</taxon>
        <taxon>Thalassotalea</taxon>
    </lineage>
</organism>
<evidence type="ECO:0000313" key="1">
    <source>
        <dbReference type="EMBL" id="TKB44126.1"/>
    </source>
</evidence>
<protein>
    <submittedName>
        <fullName evidence="1">Uncharacterized protein</fullName>
    </submittedName>
</protein>